<keyword evidence="5 7" id="KW-0040">ANK repeat</keyword>
<evidence type="ECO:0000256" key="8">
    <source>
        <dbReference type="SAM" id="Phobius"/>
    </source>
</evidence>
<dbReference type="InterPro" id="IPR002110">
    <property type="entry name" value="Ankyrin_rpt"/>
</dbReference>
<feature type="repeat" description="ANK" evidence="7">
    <location>
        <begin position="194"/>
        <end position="226"/>
    </location>
</feature>
<evidence type="ECO:0000256" key="6">
    <source>
        <dbReference type="ARBA" id="ARBA00023136"/>
    </source>
</evidence>
<dbReference type="PROSITE" id="PS50088">
    <property type="entry name" value="ANK_REPEAT"/>
    <property type="match status" value="3"/>
</dbReference>
<evidence type="ECO:0000256" key="2">
    <source>
        <dbReference type="ARBA" id="ARBA00022692"/>
    </source>
</evidence>
<dbReference type="GeneID" id="120107127"/>
<dbReference type="Pfam" id="PF12796">
    <property type="entry name" value="Ank_2"/>
    <property type="match status" value="3"/>
</dbReference>
<feature type="domain" description="PGG" evidence="9">
    <location>
        <begin position="577"/>
        <end position="642"/>
    </location>
</feature>
<accession>A0A8B8ZY41</accession>
<dbReference type="PANTHER" id="PTHR24186">
    <property type="entry name" value="PROTEIN PHOSPHATASE 1 REGULATORY SUBUNIT"/>
    <property type="match status" value="1"/>
</dbReference>
<dbReference type="OrthoDB" id="1847170at2759"/>
<proteinExistence type="predicted"/>
<sequence>MGLSPPPSIKRERAILGAHKAAETIDKPLQLREREITVLGAHKAAKTMGEESMTSTTTQINFDLEVPLGEVQPFRIAMNPRLFKSARSGDRRILDELLRPGEDAPTQEDTRCLLGVTLEGNTTLHIVASQGHLEIAKEICRREISLLAAPNTRLDTPLHCAARVGDDKMVSLIIQFAREGEIEKRRVLRARNMDEATALHEAAKYNHARVAKVLMDEDATLSSMLNDAGMSPLYLAIAIRSLNVAKVLLQSSSWKNASPESYAGPNKNTALHAAVLLSPGNRALDLHTDLAPFFFLFLKKSTHDTFHDAYVIEITQDLLDWKPELAKGVGFLGTIPLHYAASDGRHDTVKLLLERDPSTAYQLNANGSFPIHIASRMGNVSTVDEILKQCPDTDELLDGRGRNFLHVAFKWRRLDVVKKIISKRPELRKLLNDQDNKGNTPLHTAVKNSDKASVYFLLRDKTVCVNVINHDGFTPLDLAFKLSDRGLQFRTVKLLTTSCMFCLPYITSCSLSRARTHGHEGTERLCLEHKHNAKVCICQLLGFNKGSVRSSDDKFKKESSNVEESPIERQLNFTRNLGIATVLIATVTFAAGFTVPGDYIADDHPGRGTAVLAKEYAFKVFLVSDASALVCSIVATFWIMCHAPASARHVRHLV</sequence>
<keyword evidence="6 8" id="KW-0472">Membrane</keyword>
<dbReference type="KEGG" id="pda:120107127"/>
<dbReference type="SUPFAM" id="SSF48403">
    <property type="entry name" value="Ankyrin repeat"/>
    <property type="match status" value="1"/>
</dbReference>
<keyword evidence="4 8" id="KW-1133">Transmembrane helix</keyword>
<dbReference type="SMART" id="SM00248">
    <property type="entry name" value="ANK"/>
    <property type="match status" value="8"/>
</dbReference>
<feature type="repeat" description="ANK" evidence="7">
    <location>
        <begin position="437"/>
        <end position="470"/>
    </location>
</feature>
<reference evidence="11" key="1">
    <citation type="submission" date="2025-08" db="UniProtKB">
        <authorList>
            <consortium name="RefSeq"/>
        </authorList>
    </citation>
    <scope>IDENTIFICATION</scope>
    <source>
        <tissue evidence="11">Young leaves</tissue>
    </source>
</reference>
<dbReference type="PROSITE" id="PS50297">
    <property type="entry name" value="ANK_REP_REGION"/>
    <property type="match status" value="2"/>
</dbReference>
<evidence type="ECO:0000256" key="4">
    <source>
        <dbReference type="ARBA" id="ARBA00022989"/>
    </source>
</evidence>
<dbReference type="Proteomes" id="UP000228380">
    <property type="component" value="Unplaced"/>
</dbReference>
<dbReference type="Gene3D" id="1.25.40.20">
    <property type="entry name" value="Ankyrin repeat-containing domain"/>
    <property type="match status" value="2"/>
</dbReference>
<keyword evidence="10" id="KW-1185">Reference proteome</keyword>
<dbReference type="AlphaFoldDB" id="A0A8B8ZY41"/>
<protein>
    <submittedName>
        <fullName evidence="11">Ankyrin-1-like</fullName>
    </submittedName>
</protein>
<dbReference type="RefSeq" id="XP_038976224.1">
    <property type="nucleotide sequence ID" value="XM_039120296.1"/>
</dbReference>
<evidence type="ECO:0000256" key="3">
    <source>
        <dbReference type="ARBA" id="ARBA00022737"/>
    </source>
</evidence>
<feature type="repeat" description="ANK" evidence="7">
    <location>
        <begin position="332"/>
        <end position="355"/>
    </location>
</feature>
<evidence type="ECO:0000256" key="5">
    <source>
        <dbReference type="ARBA" id="ARBA00023043"/>
    </source>
</evidence>
<feature type="non-terminal residue" evidence="11">
    <location>
        <position position="654"/>
    </location>
</feature>
<dbReference type="GO" id="GO:0005886">
    <property type="term" value="C:plasma membrane"/>
    <property type="evidence" value="ECO:0007669"/>
    <property type="project" value="TreeGrafter"/>
</dbReference>
<dbReference type="PANTHER" id="PTHR24186:SF50">
    <property type="entry name" value="ANKYRIN REPEAT-CONTAINING PROTEIN ITN1-LIKE ISOFORM X1"/>
    <property type="match status" value="1"/>
</dbReference>
<dbReference type="Pfam" id="PF13962">
    <property type="entry name" value="PGG"/>
    <property type="match status" value="1"/>
</dbReference>
<name>A0A8B8ZY41_PHODC</name>
<evidence type="ECO:0000313" key="10">
    <source>
        <dbReference type="Proteomes" id="UP000228380"/>
    </source>
</evidence>
<dbReference type="InterPro" id="IPR036770">
    <property type="entry name" value="Ankyrin_rpt-contain_sf"/>
</dbReference>
<evidence type="ECO:0000256" key="1">
    <source>
        <dbReference type="ARBA" id="ARBA00004141"/>
    </source>
</evidence>
<evidence type="ECO:0000256" key="7">
    <source>
        <dbReference type="PROSITE-ProRule" id="PRU00023"/>
    </source>
</evidence>
<feature type="transmembrane region" description="Helical" evidence="8">
    <location>
        <begin position="616"/>
        <end position="641"/>
    </location>
</feature>
<gene>
    <name evidence="11" type="primary">LOC120107127</name>
</gene>
<keyword evidence="3" id="KW-0677">Repeat</keyword>
<organism evidence="10 11">
    <name type="scientific">Phoenix dactylifera</name>
    <name type="common">Date palm</name>
    <dbReference type="NCBI Taxonomy" id="42345"/>
    <lineage>
        <taxon>Eukaryota</taxon>
        <taxon>Viridiplantae</taxon>
        <taxon>Streptophyta</taxon>
        <taxon>Embryophyta</taxon>
        <taxon>Tracheophyta</taxon>
        <taxon>Spermatophyta</taxon>
        <taxon>Magnoliopsida</taxon>
        <taxon>Liliopsida</taxon>
        <taxon>Arecaceae</taxon>
        <taxon>Coryphoideae</taxon>
        <taxon>Phoeniceae</taxon>
        <taxon>Phoenix</taxon>
    </lineage>
</organism>
<evidence type="ECO:0000313" key="11">
    <source>
        <dbReference type="RefSeq" id="XP_038976224.1"/>
    </source>
</evidence>
<dbReference type="InterPro" id="IPR026961">
    <property type="entry name" value="PGG_dom"/>
</dbReference>
<evidence type="ECO:0000259" key="9">
    <source>
        <dbReference type="Pfam" id="PF13962"/>
    </source>
</evidence>
<dbReference type="Pfam" id="PF00023">
    <property type="entry name" value="Ank"/>
    <property type="match status" value="1"/>
</dbReference>
<comment type="subcellular location">
    <subcellularLocation>
        <location evidence="1">Membrane</location>
        <topology evidence="1">Multi-pass membrane protein</topology>
    </subcellularLocation>
</comment>
<keyword evidence="2 8" id="KW-0812">Transmembrane</keyword>
<feature type="transmembrane region" description="Helical" evidence="8">
    <location>
        <begin position="577"/>
        <end position="596"/>
    </location>
</feature>